<dbReference type="EMBL" id="NEDP02005476">
    <property type="protein sequence ID" value="OWF40291.1"/>
    <property type="molecule type" value="Genomic_DNA"/>
</dbReference>
<proteinExistence type="predicted"/>
<protein>
    <recommendedName>
        <fullName evidence="4">Sushi domain-containing protein</fullName>
    </recommendedName>
</protein>
<evidence type="ECO:0000313" key="3">
    <source>
        <dbReference type="Proteomes" id="UP000242188"/>
    </source>
</evidence>
<sequence length="327" mass="36323">MKFEEFICAVLLLLCTIHQFVLTQKSYEVDYSSFRPGKQMRPSSIFLTVNRFTIVRCIKECLKYRRCGAITFSSLDSRCDLGDARPTILTVNDQNTMTSGQYWTPPEAISGNCVNHNCSNEERCMDFTNEPVRCQTFECPPYVGITHSIETSTGARAFGQEFPIVCPGGFLPNFVKTTCGEDGQWTMLTSVSCLNCTTPIYKNNTIVSCYNYPSLAKQTYASAKNVCEAVGGKLPRIDGEVSDSYFRTATDGVYWIEGGTETDADSMQYDDGTVITYRNYEVTNTTICGVNATECGIAMSSSANDNQMFIKDKTTDPQLVVCQMVLG</sequence>
<dbReference type="SUPFAM" id="SSF56436">
    <property type="entry name" value="C-type lectin-like"/>
    <property type="match status" value="1"/>
</dbReference>
<evidence type="ECO:0008006" key="4">
    <source>
        <dbReference type="Google" id="ProtNLM"/>
    </source>
</evidence>
<feature type="chain" id="PRO_5013233517" description="Sushi domain-containing protein" evidence="1">
    <location>
        <begin position="24"/>
        <end position="327"/>
    </location>
</feature>
<dbReference type="InterPro" id="IPR016187">
    <property type="entry name" value="CTDL_fold"/>
</dbReference>
<dbReference type="Gene3D" id="3.10.100.10">
    <property type="entry name" value="Mannose-Binding Protein A, subunit A"/>
    <property type="match status" value="1"/>
</dbReference>
<keyword evidence="1" id="KW-0732">Signal</keyword>
<comment type="caution">
    <text evidence="2">The sequence shown here is derived from an EMBL/GenBank/DDBJ whole genome shotgun (WGS) entry which is preliminary data.</text>
</comment>
<gene>
    <name evidence="2" type="ORF">KP79_PYT16843</name>
</gene>
<organism evidence="2 3">
    <name type="scientific">Mizuhopecten yessoensis</name>
    <name type="common">Japanese scallop</name>
    <name type="synonym">Patinopecten yessoensis</name>
    <dbReference type="NCBI Taxonomy" id="6573"/>
    <lineage>
        <taxon>Eukaryota</taxon>
        <taxon>Metazoa</taxon>
        <taxon>Spiralia</taxon>
        <taxon>Lophotrochozoa</taxon>
        <taxon>Mollusca</taxon>
        <taxon>Bivalvia</taxon>
        <taxon>Autobranchia</taxon>
        <taxon>Pteriomorphia</taxon>
        <taxon>Pectinida</taxon>
        <taxon>Pectinoidea</taxon>
        <taxon>Pectinidae</taxon>
        <taxon>Mizuhopecten</taxon>
    </lineage>
</organism>
<dbReference type="Proteomes" id="UP000242188">
    <property type="component" value="Unassembled WGS sequence"/>
</dbReference>
<dbReference type="AlphaFoldDB" id="A0A210PUX1"/>
<feature type="signal peptide" evidence="1">
    <location>
        <begin position="1"/>
        <end position="23"/>
    </location>
</feature>
<accession>A0A210PUX1</accession>
<keyword evidence="3" id="KW-1185">Reference proteome</keyword>
<evidence type="ECO:0000313" key="2">
    <source>
        <dbReference type="EMBL" id="OWF40291.1"/>
    </source>
</evidence>
<name>A0A210PUX1_MIZYE</name>
<evidence type="ECO:0000256" key="1">
    <source>
        <dbReference type="SAM" id="SignalP"/>
    </source>
</evidence>
<reference evidence="2 3" key="1">
    <citation type="journal article" date="2017" name="Nat. Ecol. Evol.">
        <title>Scallop genome provides insights into evolution of bilaterian karyotype and development.</title>
        <authorList>
            <person name="Wang S."/>
            <person name="Zhang J."/>
            <person name="Jiao W."/>
            <person name="Li J."/>
            <person name="Xun X."/>
            <person name="Sun Y."/>
            <person name="Guo X."/>
            <person name="Huan P."/>
            <person name="Dong B."/>
            <person name="Zhang L."/>
            <person name="Hu X."/>
            <person name="Sun X."/>
            <person name="Wang J."/>
            <person name="Zhao C."/>
            <person name="Wang Y."/>
            <person name="Wang D."/>
            <person name="Huang X."/>
            <person name="Wang R."/>
            <person name="Lv J."/>
            <person name="Li Y."/>
            <person name="Zhang Z."/>
            <person name="Liu B."/>
            <person name="Lu W."/>
            <person name="Hui Y."/>
            <person name="Liang J."/>
            <person name="Zhou Z."/>
            <person name="Hou R."/>
            <person name="Li X."/>
            <person name="Liu Y."/>
            <person name="Li H."/>
            <person name="Ning X."/>
            <person name="Lin Y."/>
            <person name="Zhao L."/>
            <person name="Xing Q."/>
            <person name="Dou J."/>
            <person name="Li Y."/>
            <person name="Mao J."/>
            <person name="Guo H."/>
            <person name="Dou H."/>
            <person name="Li T."/>
            <person name="Mu C."/>
            <person name="Jiang W."/>
            <person name="Fu Q."/>
            <person name="Fu X."/>
            <person name="Miao Y."/>
            <person name="Liu J."/>
            <person name="Yu Q."/>
            <person name="Li R."/>
            <person name="Liao H."/>
            <person name="Li X."/>
            <person name="Kong Y."/>
            <person name="Jiang Z."/>
            <person name="Chourrout D."/>
            <person name="Li R."/>
            <person name="Bao Z."/>
        </authorList>
    </citation>
    <scope>NUCLEOTIDE SEQUENCE [LARGE SCALE GENOMIC DNA]</scope>
    <source>
        <strain evidence="2 3">PY_sf001</strain>
    </source>
</reference>
<dbReference type="InterPro" id="IPR016186">
    <property type="entry name" value="C-type_lectin-like/link_sf"/>
</dbReference>